<accession>A0AAV4MJ74</accession>
<gene>
    <name evidence="1" type="ORF">CDAR_439011</name>
</gene>
<dbReference type="Proteomes" id="UP001054837">
    <property type="component" value="Unassembled WGS sequence"/>
</dbReference>
<evidence type="ECO:0000313" key="1">
    <source>
        <dbReference type="EMBL" id="GIX71870.1"/>
    </source>
</evidence>
<organism evidence="1 2">
    <name type="scientific">Caerostris darwini</name>
    <dbReference type="NCBI Taxonomy" id="1538125"/>
    <lineage>
        <taxon>Eukaryota</taxon>
        <taxon>Metazoa</taxon>
        <taxon>Ecdysozoa</taxon>
        <taxon>Arthropoda</taxon>
        <taxon>Chelicerata</taxon>
        <taxon>Arachnida</taxon>
        <taxon>Araneae</taxon>
        <taxon>Araneomorphae</taxon>
        <taxon>Entelegynae</taxon>
        <taxon>Araneoidea</taxon>
        <taxon>Araneidae</taxon>
        <taxon>Caerostris</taxon>
    </lineage>
</organism>
<reference evidence="1 2" key="1">
    <citation type="submission" date="2021-06" db="EMBL/GenBank/DDBJ databases">
        <title>Caerostris darwini draft genome.</title>
        <authorList>
            <person name="Kono N."/>
            <person name="Arakawa K."/>
        </authorList>
    </citation>
    <scope>NUCLEOTIDE SEQUENCE [LARGE SCALE GENOMIC DNA]</scope>
</reference>
<evidence type="ECO:0000313" key="2">
    <source>
        <dbReference type="Proteomes" id="UP001054837"/>
    </source>
</evidence>
<comment type="caution">
    <text evidence="1">The sequence shown here is derived from an EMBL/GenBank/DDBJ whole genome shotgun (WGS) entry which is preliminary data.</text>
</comment>
<proteinExistence type="predicted"/>
<sequence>MVNSFPSARVHILDRRAFANGFQSADTNSRNISPHYSRIRFTPFVSSRIHCPVFGIIKPDSQKRRLYGDVLFVQDSRQLTQLPMKTALKMGA</sequence>
<protein>
    <submittedName>
        <fullName evidence="1">Uncharacterized protein</fullName>
    </submittedName>
</protein>
<name>A0AAV4MJ74_9ARAC</name>
<dbReference type="AlphaFoldDB" id="A0AAV4MJ74"/>
<dbReference type="EMBL" id="BPLQ01000489">
    <property type="protein sequence ID" value="GIX71870.1"/>
    <property type="molecule type" value="Genomic_DNA"/>
</dbReference>
<keyword evidence="2" id="KW-1185">Reference proteome</keyword>